<dbReference type="GO" id="GO:0016788">
    <property type="term" value="F:hydrolase activity, acting on ester bonds"/>
    <property type="evidence" value="ECO:0007669"/>
    <property type="project" value="InterPro"/>
</dbReference>
<dbReference type="AlphaFoldDB" id="A0A848IMB0"/>
<keyword evidence="1" id="KW-0378">Hydrolase</keyword>
<dbReference type="InterPro" id="IPR007312">
    <property type="entry name" value="Phosphoesterase"/>
</dbReference>
<keyword evidence="3" id="KW-1185">Reference proteome</keyword>
<comment type="caution">
    <text evidence="2">The sequence shown here is derived from an EMBL/GenBank/DDBJ whole genome shotgun (WGS) entry which is preliminary data.</text>
</comment>
<protein>
    <submittedName>
        <fullName evidence="2">Uncharacterized protein</fullName>
    </submittedName>
</protein>
<organism evidence="2 3">
    <name type="scientific">Paraburkholderia polaris</name>
    <dbReference type="NCBI Taxonomy" id="2728848"/>
    <lineage>
        <taxon>Bacteria</taxon>
        <taxon>Pseudomonadati</taxon>
        <taxon>Pseudomonadota</taxon>
        <taxon>Betaproteobacteria</taxon>
        <taxon>Burkholderiales</taxon>
        <taxon>Burkholderiaceae</taxon>
        <taxon>Paraburkholderia</taxon>
    </lineage>
</organism>
<name>A0A848IMB0_9BURK</name>
<sequence>MGSKTVLLINYDENDGFFDHVAPPFAPASSAVSSCHCRPHRRALAHLLPNRLHDKLRIPRDA</sequence>
<gene>
    <name evidence="2" type="ORF">HHL24_23825</name>
</gene>
<dbReference type="Gene3D" id="3.40.720.10">
    <property type="entry name" value="Alkaline Phosphatase, subunit A"/>
    <property type="match status" value="1"/>
</dbReference>
<dbReference type="PROSITE" id="PS51257">
    <property type="entry name" value="PROKAR_LIPOPROTEIN"/>
    <property type="match status" value="1"/>
</dbReference>
<evidence type="ECO:0000313" key="3">
    <source>
        <dbReference type="Proteomes" id="UP000544134"/>
    </source>
</evidence>
<dbReference type="EMBL" id="JABBGJ010000026">
    <property type="protein sequence ID" value="NMM00955.1"/>
    <property type="molecule type" value="Genomic_DNA"/>
</dbReference>
<dbReference type="InterPro" id="IPR017850">
    <property type="entry name" value="Alkaline_phosphatase_core_sf"/>
</dbReference>
<proteinExistence type="predicted"/>
<reference evidence="2 3" key="1">
    <citation type="submission" date="2020-04" db="EMBL/GenBank/DDBJ databases">
        <title>Paraburkholderia sp. RP-4-7 isolated from soil.</title>
        <authorList>
            <person name="Dahal R.H."/>
        </authorList>
    </citation>
    <scope>NUCLEOTIDE SEQUENCE [LARGE SCALE GENOMIC DNA]</scope>
    <source>
        <strain evidence="2 3">RP-4-7</strain>
    </source>
</reference>
<evidence type="ECO:0000313" key="2">
    <source>
        <dbReference type="EMBL" id="NMM00955.1"/>
    </source>
</evidence>
<accession>A0A848IMB0</accession>
<dbReference type="Proteomes" id="UP000544134">
    <property type="component" value="Unassembled WGS sequence"/>
</dbReference>
<evidence type="ECO:0000256" key="1">
    <source>
        <dbReference type="ARBA" id="ARBA00022801"/>
    </source>
</evidence>
<dbReference type="Pfam" id="PF04185">
    <property type="entry name" value="Phosphoesterase"/>
    <property type="match status" value="1"/>
</dbReference>